<dbReference type="Proteomes" id="UP000324233">
    <property type="component" value="Chromosome"/>
</dbReference>
<evidence type="ECO:0008006" key="4">
    <source>
        <dbReference type="Google" id="ProtNLM"/>
    </source>
</evidence>
<name>A0A5B9W2G6_9BACT</name>
<reference evidence="2 3" key="1">
    <citation type="submission" date="2019-08" db="EMBL/GenBank/DDBJ databases">
        <title>Deep-cultivation of Planctomycetes and their phenomic and genomic characterization uncovers novel biology.</title>
        <authorList>
            <person name="Wiegand S."/>
            <person name="Jogler M."/>
            <person name="Boedeker C."/>
            <person name="Pinto D."/>
            <person name="Vollmers J."/>
            <person name="Rivas-Marin E."/>
            <person name="Kohn T."/>
            <person name="Peeters S.H."/>
            <person name="Heuer A."/>
            <person name="Rast P."/>
            <person name="Oberbeckmann S."/>
            <person name="Bunk B."/>
            <person name="Jeske O."/>
            <person name="Meyerdierks A."/>
            <person name="Storesund J.E."/>
            <person name="Kallscheuer N."/>
            <person name="Luecker S."/>
            <person name="Lage O.M."/>
            <person name="Pohl T."/>
            <person name="Merkel B.J."/>
            <person name="Hornburger P."/>
            <person name="Mueller R.-W."/>
            <person name="Bruemmer F."/>
            <person name="Labrenz M."/>
            <person name="Spormann A.M."/>
            <person name="Op den Camp H."/>
            <person name="Overmann J."/>
            <person name="Amann R."/>
            <person name="Jetten M.S.M."/>
            <person name="Mascher T."/>
            <person name="Medema M.H."/>
            <person name="Devos D.P."/>
            <person name="Kaster A.-K."/>
            <person name="Ovreas L."/>
            <person name="Rohde M."/>
            <person name="Galperin M.Y."/>
            <person name="Jogler C."/>
        </authorList>
    </citation>
    <scope>NUCLEOTIDE SEQUENCE [LARGE SCALE GENOMIC DNA]</scope>
    <source>
        <strain evidence="2 3">OJF2</strain>
    </source>
</reference>
<evidence type="ECO:0000313" key="2">
    <source>
        <dbReference type="EMBL" id="QEH34469.1"/>
    </source>
</evidence>
<keyword evidence="1" id="KW-0812">Transmembrane</keyword>
<feature type="transmembrane region" description="Helical" evidence="1">
    <location>
        <begin position="131"/>
        <end position="150"/>
    </location>
</feature>
<feature type="transmembrane region" description="Helical" evidence="1">
    <location>
        <begin position="254"/>
        <end position="280"/>
    </location>
</feature>
<feature type="transmembrane region" description="Helical" evidence="1">
    <location>
        <begin position="300"/>
        <end position="324"/>
    </location>
</feature>
<keyword evidence="1" id="KW-1133">Transmembrane helix</keyword>
<evidence type="ECO:0000313" key="3">
    <source>
        <dbReference type="Proteomes" id="UP000324233"/>
    </source>
</evidence>
<dbReference type="EMBL" id="CP042997">
    <property type="protein sequence ID" value="QEH34469.1"/>
    <property type="molecule type" value="Genomic_DNA"/>
</dbReference>
<feature type="transmembrane region" description="Helical" evidence="1">
    <location>
        <begin position="171"/>
        <end position="192"/>
    </location>
</feature>
<gene>
    <name evidence="2" type="ORF">OJF2_30080</name>
</gene>
<keyword evidence="3" id="KW-1185">Reference proteome</keyword>
<organism evidence="2 3">
    <name type="scientific">Aquisphaera giovannonii</name>
    <dbReference type="NCBI Taxonomy" id="406548"/>
    <lineage>
        <taxon>Bacteria</taxon>
        <taxon>Pseudomonadati</taxon>
        <taxon>Planctomycetota</taxon>
        <taxon>Planctomycetia</taxon>
        <taxon>Isosphaerales</taxon>
        <taxon>Isosphaeraceae</taxon>
        <taxon>Aquisphaera</taxon>
    </lineage>
</organism>
<feature type="transmembrane region" description="Helical" evidence="1">
    <location>
        <begin position="227"/>
        <end position="247"/>
    </location>
</feature>
<sequence length="345" mass="35556">MPGARWKRPLIRAIKAAVTLLVLWALGRQVLRTWAELRAHEVAFQLRPARLALAGAFYLAGLACCGRFYEQVLRASPTPVGTGPALRAYLISHLGKYVPGKAMVVVMRAGLSVPYGARAATAAIATFYETLVMMASGCLVAAAGFAAAGPSPALRVRPPGLGAISVETYRLAAAASLGLGLAFLLVVTPPAFRRLSLLFSMPFPKVGAEALPRFDAGLLLRGLGWTAATWILFGASQVEVVLALVPLGPGRWPALMPVVAAAVAFATVAGFVVALMPGGLGVREGVLMLALAPAVGSEDVAVVAALTLRLVWAAVEVLAAAVLLPLGARAKPAAQPPADAGPSLP</sequence>
<dbReference type="OrthoDB" id="256291at2"/>
<dbReference type="AlphaFoldDB" id="A0A5B9W2G6"/>
<dbReference type="KEGG" id="agv:OJF2_30080"/>
<accession>A0A5B9W2G6</accession>
<evidence type="ECO:0000256" key="1">
    <source>
        <dbReference type="SAM" id="Phobius"/>
    </source>
</evidence>
<proteinExistence type="predicted"/>
<dbReference type="RefSeq" id="WP_148594389.1">
    <property type="nucleotide sequence ID" value="NZ_CP042997.1"/>
</dbReference>
<protein>
    <recommendedName>
        <fullName evidence="4">Flippase-like domain-containing protein</fullName>
    </recommendedName>
</protein>
<keyword evidence="1" id="KW-0472">Membrane</keyword>